<dbReference type="EMBL" id="CAJPDR010000179">
    <property type="protein sequence ID" value="CAF9923964.1"/>
    <property type="molecule type" value="Genomic_DNA"/>
</dbReference>
<protein>
    <submittedName>
        <fullName evidence="1">Uncharacterized protein</fullName>
    </submittedName>
</protein>
<dbReference type="AlphaFoldDB" id="A0A8H3IS48"/>
<gene>
    <name evidence="1" type="ORF">ALECFALPRED_002576</name>
</gene>
<comment type="caution">
    <text evidence="1">The sequence shown here is derived from an EMBL/GenBank/DDBJ whole genome shotgun (WGS) entry which is preliminary data.</text>
</comment>
<accession>A0A8H3IS48</accession>
<reference evidence="1" key="1">
    <citation type="submission" date="2021-03" db="EMBL/GenBank/DDBJ databases">
        <authorList>
            <person name="Tagirdzhanova G."/>
        </authorList>
    </citation>
    <scope>NUCLEOTIDE SEQUENCE</scope>
</reference>
<evidence type="ECO:0000313" key="1">
    <source>
        <dbReference type="EMBL" id="CAF9923964.1"/>
    </source>
</evidence>
<dbReference type="Proteomes" id="UP000664203">
    <property type="component" value="Unassembled WGS sequence"/>
</dbReference>
<evidence type="ECO:0000313" key="2">
    <source>
        <dbReference type="Proteomes" id="UP000664203"/>
    </source>
</evidence>
<dbReference type="OrthoDB" id="5311240at2759"/>
<keyword evidence="2" id="KW-1185">Reference proteome</keyword>
<sequence>MSLSLSSQLQWSVDQTAGGVMSGIKGLIQAATSDDVQPLALQACEQLGTILPVLNNATRIKIEQLARRKRNKPLTFMKAQVGFCAGDSADFLARTDGGLSFLCLAAILLCWGKGIEASELLESLIRQYAKNEQSLPTLLQLNYLLRALKPKLADSGFARDVIGCHDWCLSVPRVGPKNERFQVNVVYTPDAAGVQHLLDALNQCFRLGDESCTVRVDSAHSLLPWVIATTKWLLGDFPNVWLLDGSHFIKSSLPKISVFEARKDEEDRLVFCVSVSRRLKSLDQLISTNESSDAYTLDGMLDAQLWIKTRIAKLALPRIQCAQMLFFVAKYLVPRFLFCQTMDNVMQKAQGTDIEDLLPSAFPDQNTRLAAMQHLLGENVVLPDEDPDFKKLSDDITKACACRKCDSDRETPSEDRCANVQYRRTAVSQCLESRLGLFAADLLSLTLFATEDRLDQFPMLSYPQSLWETPLNLQGIEVFSGDVGRAQTWQEMIIHGWRQIMMQKLRFLSCNSDTIFMHALYLMDHSFEIETVLSSANGQVVYPSILERGAVHGSAYLQLSYTPGCLRWNGSSLGALVSRWSSMNRMSRRGRRDLIITPRPTISATGIDYSPTQRYERSSPFSLTLSQLKQKDTQYCFVTQASFFIPEPGTDPVGYTFDVDLWDLMDGISQTIFSPVCDHRQDSPIGTLGEDFIFLGNNRKFRSYELGDQSLLINHQGDPMCQLLRLAMSRECCILHREGCINCALALAKRLDVKMVIC</sequence>
<name>A0A8H3IS48_9LECA</name>
<organism evidence="1 2">
    <name type="scientific">Alectoria fallacina</name>
    <dbReference type="NCBI Taxonomy" id="1903189"/>
    <lineage>
        <taxon>Eukaryota</taxon>
        <taxon>Fungi</taxon>
        <taxon>Dikarya</taxon>
        <taxon>Ascomycota</taxon>
        <taxon>Pezizomycotina</taxon>
        <taxon>Lecanoromycetes</taxon>
        <taxon>OSLEUM clade</taxon>
        <taxon>Lecanoromycetidae</taxon>
        <taxon>Lecanorales</taxon>
        <taxon>Lecanorineae</taxon>
        <taxon>Parmeliaceae</taxon>
        <taxon>Alectoria</taxon>
    </lineage>
</organism>
<proteinExistence type="predicted"/>